<dbReference type="InterPro" id="IPR011032">
    <property type="entry name" value="GroES-like_sf"/>
</dbReference>
<dbReference type="Proteomes" id="UP001596083">
    <property type="component" value="Unassembled WGS sequence"/>
</dbReference>
<gene>
    <name evidence="3" type="ORF">ACFP1Z_11215</name>
</gene>
<name>A0ABW0YYL8_9ACTN</name>
<dbReference type="Pfam" id="PF08240">
    <property type="entry name" value="ADH_N"/>
    <property type="match status" value="1"/>
</dbReference>
<dbReference type="PANTHER" id="PTHR44154:SF1">
    <property type="entry name" value="QUINONE OXIDOREDUCTASE"/>
    <property type="match status" value="1"/>
</dbReference>
<comment type="caution">
    <text evidence="3">The sequence shown here is derived from an EMBL/GenBank/DDBJ whole genome shotgun (WGS) entry which is preliminary data.</text>
</comment>
<dbReference type="EC" id="1.-.-.-" evidence="3"/>
<keyword evidence="1" id="KW-0521">NADP</keyword>
<dbReference type="InterPro" id="IPR036291">
    <property type="entry name" value="NAD(P)-bd_dom_sf"/>
</dbReference>
<dbReference type="Pfam" id="PF13602">
    <property type="entry name" value="ADH_zinc_N_2"/>
    <property type="match status" value="1"/>
</dbReference>
<dbReference type="InterPro" id="IPR051603">
    <property type="entry name" value="Zinc-ADH_QOR/CCCR"/>
</dbReference>
<dbReference type="Gene3D" id="3.40.50.720">
    <property type="entry name" value="NAD(P)-binding Rossmann-like Domain"/>
    <property type="match status" value="1"/>
</dbReference>
<dbReference type="PANTHER" id="PTHR44154">
    <property type="entry name" value="QUINONE OXIDOREDUCTASE"/>
    <property type="match status" value="1"/>
</dbReference>
<evidence type="ECO:0000256" key="1">
    <source>
        <dbReference type="ARBA" id="ARBA00022857"/>
    </source>
</evidence>
<proteinExistence type="predicted"/>
<keyword evidence="4" id="KW-1185">Reference proteome</keyword>
<dbReference type="RefSeq" id="WP_390315894.1">
    <property type="nucleotide sequence ID" value="NZ_JBHSPB010000005.1"/>
</dbReference>
<dbReference type="SUPFAM" id="SSF51735">
    <property type="entry name" value="NAD(P)-binding Rossmann-fold domains"/>
    <property type="match status" value="1"/>
</dbReference>
<keyword evidence="3" id="KW-0560">Oxidoreductase</keyword>
<dbReference type="Gene3D" id="3.90.180.10">
    <property type="entry name" value="Medium-chain alcohol dehydrogenases, catalytic domain"/>
    <property type="match status" value="1"/>
</dbReference>
<evidence type="ECO:0000313" key="3">
    <source>
        <dbReference type="EMBL" id="MFC5720733.1"/>
    </source>
</evidence>
<dbReference type="EMBL" id="JBHSPB010000005">
    <property type="protein sequence ID" value="MFC5720733.1"/>
    <property type="molecule type" value="Genomic_DNA"/>
</dbReference>
<dbReference type="SMART" id="SM00829">
    <property type="entry name" value="PKS_ER"/>
    <property type="match status" value="1"/>
</dbReference>
<dbReference type="GO" id="GO:0016491">
    <property type="term" value="F:oxidoreductase activity"/>
    <property type="evidence" value="ECO:0007669"/>
    <property type="project" value="UniProtKB-KW"/>
</dbReference>
<feature type="domain" description="Enoyl reductase (ER)" evidence="2">
    <location>
        <begin position="11"/>
        <end position="302"/>
    </location>
</feature>
<dbReference type="InterPro" id="IPR013154">
    <property type="entry name" value="ADH-like_N"/>
</dbReference>
<protein>
    <submittedName>
        <fullName evidence="3">NADP-dependent oxidoreductase</fullName>
        <ecNumber evidence="3">1.-.-.-</ecNumber>
    </submittedName>
</protein>
<evidence type="ECO:0000259" key="2">
    <source>
        <dbReference type="SMART" id="SM00829"/>
    </source>
</evidence>
<evidence type="ECO:0000313" key="4">
    <source>
        <dbReference type="Proteomes" id="UP001596083"/>
    </source>
</evidence>
<reference evidence="4" key="1">
    <citation type="journal article" date="2019" name="Int. J. Syst. Evol. Microbiol.">
        <title>The Global Catalogue of Microorganisms (GCM) 10K type strain sequencing project: providing services to taxonomists for standard genome sequencing and annotation.</title>
        <authorList>
            <consortium name="The Broad Institute Genomics Platform"/>
            <consortium name="The Broad Institute Genome Sequencing Center for Infectious Disease"/>
            <person name="Wu L."/>
            <person name="Ma J."/>
        </authorList>
    </citation>
    <scope>NUCLEOTIDE SEQUENCE [LARGE SCALE GENOMIC DNA]</scope>
    <source>
        <strain evidence="4">CGMCC 4.7304</strain>
    </source>
</reference>
<dbReference type="InterPro" id="IPR020843">
    <property type="entry name" value="ER"/>
</dbReference>
<accession>A0ABW0YYL8</accession>
<organism evidence="3 4">
    <name type="scientific">Streptomyces gamaensis</name>
    <dbReference type="NCBI Taxonomy" id="1763542"/>
    <lineage>
        <taxon>Bacteria</taxon>
        <taxon>Bacillati</taxon>
        <taxon>Actinomycetota</taxon>
        <taxon>Actinomycetes</taxon>
        <taxon>Kitasatosporales</taxon>
        <taxon>Streptomycetaceae</taxon>
        <taxon>Streptomyces</taxon>
    </lineage>
</organism>
<dbReference type="CDD" id="cd05289">
    <property type="entry name" value="MDR_like_2"/>
    <property type="match status" value="1"/>
</dbReference>
<dbReference type="SUPFAM" id="SSF50129">
    <property type="entry name" value="GroES-like"/>
    <property type="match status" value="1"/>
</dbReference>
<sequence>MPQAIRYASYGDADVLRLTEVPMPEPGPGQVRVEVRATTVNPFDWKLRSGLIARGEPLAGPAGTGTELAGTVDALGPGVEEAWLGRAVFGRSANRSAAAEYDLALVDELLPKPESLSYAEAAALPIAVETAGRGLAELGVEAGQTLLVHAAAGGVGLTAVQLAVARRIKVVGTASEANHGFLRELGAVPVTYGEGWPDRVRAAAPQGVDAVLDCSGRGVLAESVELTGSPEKVLTIADPRASEHKVRFSATAGPVREALAAALPLIEEGRLRMPVARVFSLAETADAHRLSEAGHVRGKVVITTGAGER</sequence>